<feature type="non-terminal residue" evidence="2">
    <location>
        <position position="1"/>
    </location>
</feature>
<dbReference type="Proteomes" id="UP001153555">
    <property type="component" value="Unassembled WGS sequence"/>
</dbReference>
<accession>A0A9N7P282</accession>
<protein>
    <submittedName>
        <fullName evidence="2">Uncharacterized protein</fullName>
    </submittedName>
</protein>
<organism evidence="2 3">
    <name type="scientific">Striga hermonthica</name>
    <name type="common">Purple witchweed</name>
    <name type="synonym">Buchnera hermonthica</name>
    <dbReference type="NCBI Taxonomy" id="68872"/>
    <lineage>
        <taxon>Eukaryota</taxon>
        <taxon>Viridiplantae</taxon>
        <taxon>Streptophyta</taxon>
        <taxon>Embryophyta</taxon>
        <taxon>Tracheophyta</taxon>
        <taxon>Spermatophyta</taxon>
        <taxon>Magnoliopsida</taxon>
        <taxon>eudicotyledons</taxon>
        <taxon>Gunneridae</taxon>
        <taxon>Pentapetalae</taxon>
        <taxon>asterids</taxon>
        <taxon>lamiids</taxon>
        <taxon>Lamiales</taxon>
        <taxon>Orobanchaceae</taxon>
        <taxon>Buchnereae</taxon>
        <taxon>Striga</taxon>
    </lineage>
</organism>
<feature type="non-terminal residue" evidence="2">
    <location>
        <position position="215"/>
    </location>
</feature>
<dbReference type="AlphaFoldDB" id="A0A9N7P282"/>
<evidence type="ECO:0000256" key="1">
    <source>
        <dbReference type="SAM" id="MobiDB-lite"/>
    </source>
</evidence>
<proteinExistence type="predicted"/>
<sequence>ADSVRVDRARRALGRHADGRWRDAQDCWQCAGGCRACAYTRCTSPMPMRTSARRLGTRGVRSKAAGTFADGRAHCTGTLRMRRRRLLRCAGDLRRAGAAGTSRASLADAAGRWRRAWLLRDGVQRLAPSAAADHRRKSPPLPKVAQAQPIATASYRSQLRPARPRQRRLLARPPRPCCPSLIASSHRSSPLRARHSSRDQETCSARPRSPRRARP</sequence>
<gene>
    <name evidence="2" type="ORF">SHERM_07267</name>
</gene>
<keyword evidence="3" id="KW-1185">Reference proteome</keyword>
<evidence type="ECO:0000313" key="3">
    <source>
        <dbReference type="Proteomes" id="UP001153555"/>
    </source>
</evidence>
<feature type="region of interest" description="Disordered" evidence="1">
    <location>
        <begin position="129"/>
        <end position="215"/>
    </location>
</feature>
<evidence type="ECO:0000313" key="2">
    <source>
        <dbReference type="EMBL" id="CAA0841252.1"/>
    </source>
</evidence>
<reference evidence="2" key="1">
    <citation type="submission" date="2019-12" db="EMBL/GenBank/DDBJ databases">
        <authorList>
            <person name="Scholes J."/>
        </authorList>
    </citation>
    <scope>NUCLEOTIDE SEQUENCE</scope>
</reference>
<dbReference type="EMBL" id="CACSLK010034108">
    <property type="protein sequence ID" value="CAA0841252.1"/>
    <property type="molecule type" value="Genomic_DNA"/>
</dbReference>
<name>A0A9N7P282_STRHE</name>
<comment type="caution">
    <text evidence="2">The sequence shown here is derived from an EMBL/GenBank/DDBJ whole genome shotgun (WGS) entry which is preliminary data.</text>
</comment>